<name>A0AAN7PEX2_9COLE</name>
<dbReference type="FunFam" id="3.20.20.80:FF:000013">
    <property type="entry name" value="lactase-phlorizin hydrolase"/>
    <property type="match status" value="1"/>
</dbReference>
<keyword evidence="5" id="KW-0326">Glycosidase</keyword>
<organism evidence="7 8">
    <name type="scientific">Aquatica leii</name>
    <dbReference type="NCBI Taxonomy" id="1421715"/>
    <lineage>
        <taxon>Eukaryota</taxon>
        <taxon>Metazoa</taxon>
        <taxon>Ecdysozoa</taxon>
        <taxon>Arthropoda</taxon>
        <taxon>Hexapoda</taxon>
        <taxon>Insecta</taxon>
        <taxon>Pterygota</taxon>
        <taxon>Neoptera</taxon>
        <taxon>Endopterygota</taxon>
        <taxon>Coleoptera</taxon>
        <taxon>Polyphaga</taxon>
        <taxon>Elateriformia</taxon>
        <taxon>Elateroidea</taxon>
        <taxon>Lampyridae</taxon>
        <taxon>Luciolinae</taxon>
        <taxon>Aquatica</taxon>
    </lineage>
</organism>
<evidence type="ECO:0000256" key="4">
    <source>
        <dbReference type="ARBA" id="ARBA00023180"/>
    </source>
</evidence>
<evidence type="ECO:0000256" key="3">
    <source>
        <dbReference type="ARBA" id="ARBA00022801"/>
    </source>
</evidence>
<dbReference type="GO" id="GO:0005975">
    <property type="term" value="P:carbohydrate metabolic process"/>
    <property type="evidence" value="ECO:0007669"/>
    <property type="project" value="InterPro"/>
</dbReference>
<evidence type="ECO:0000313" key="7">
    <source>
        <dbReference type="EMBL" id="KAK4883853.1"/>
    </source>
</evidence>
<evidence type="ECO:0000313" key="8">
    <source>
        <dbReference type="Proteomes" id="UP001353858"/>
    </source>
</evidence>
<dbReference type="InterPro" id="IPR017853">
    <property type="entry name" value="GH"/>
</dbReference>
<dbReference type="PRINTS" id="PR00131">
    <property type="entry name" value="GLHYDRLASE1"/>
</dbReference>
<dbReference type="Gene3D" id="3.20.20.80">
    <property type="entry name" value="Glycosidases"/>
    <property type="match status" value="1"/>
</dbReference>
<proteinExistence type="inferred from homology"/>
<dbReference type="InterPro" id="IPR001360">
    <property type="entry name" value="Glyco_hydro_1"/>
</dbReference>
<keyword evidence="4" id="KW-0325">Glycoprotein</keyword>
<dbReference type="InterPro" id="IPR033132">
    <property type="entry name" value="GH_1_N_CS"/>
</dbReference>
<comment type="similarity">
    <text evidence="1 6">Belongs to the glycosyl hydrolase 1 family.</text>
</comment>
<keyword evidence="8" id="KW-1185">Reference proteome</keyword>
<dbReference type="SUPFAM" id="SSF51445">
    <property type="entry name" value="(Trans)glycosidases"/>
    <property type="match status" value="1"/>
</dbReference>
<protein>
    <recommendedName>
        <fullName evidence="9">Beta-glucosidase</fullName>
    </recommendedName>
</protein>
<dbReference type="AlphaFoldDB" id="A0AAN7PEX2"/>
<dbReference type="PANTHER" id="PTHR10353:SF36">
    <property type="entry name" value="LP05116P"/>
    <property type="match status" value="1"/>
</dbReference>
<dbReference type="PROSITE" id="PS00653">
    <property type="entry name" value="GLYCOSYL_HYDROL_F1_2"/>
    <property type="match status" value="1"/>
</dbReference>
<sequence length="481" mass="56220">MDTWRQVFAINENKFPDDFLFGTATASYQVEGAWNTNGKGENIWDRYTHQYPDKILDKSNGDVACDSYNKLEEDVRLLKNMNVDFYRFSVSWSRILPKGFAYQVNADGIRYYNNLIDLLISNGITPMVTMFHWDTPQNLEYFGGFTNSLIVNWFEEYARILFDNFGDRVKFWITFNEPKQTCAEGYGIGTKAPGYKLFGIADYMCIHNVLKSHARVYHLYNNTYKETQQGKIGITNDAVWSEPKTQSVEDVEAAERGLLFTFGLYTDPIYHYNGDYPQVVKEFVSARSKLEGFSYSRLPKFTPEEITYIKGTYDFFGLNHYTTTLVNNVDPFPIGDPSQIKDARIRTSFSPSWPKTASSWFKVVPWGFTKVLKWIKNRYGDIDIYVTENGYSDHECLNDQERINYYKQYLSALLDAIYDHKVNVKGYAAWSFLDNFEWNDGYVNRFGLYHVNFSDPQRTRTPKASLYYFKNIIKNRKLIKL</sequence>
<dbReference type="GO" id="GO:0008422">
    <property type="term" value="F:beta-glucosidase activity"/>
    <property type="evidence" value="ECO:0007669"/>
    <property type="project" value="TreeGrafter"/>
</dbReference>
<dbReference type="Pfam" id="PF00232">
    <property type="entry name" value="Glyco_hydro_1"/>
    <property type="match status" value="1"/>
</dbReference>
<evidence type="ECO:0008006" key="9">
    <source>
        <dbReference type="Google" id="ProtNLM"/>
    </source>
</evidence>
<dbReference type="EMBL" id="JARPUR010000001">
    <property type="protein sequence ID" value="KAK4883853.1"/>
    <property type="molecule type" value="Genomic_DNA"/>
</dbReference>
<gene>
    <name evidence="7" type="ORF">RN001_000124</name>
</gene>
<comment type="caution">
    <text evidence="7">The sequence shown here is derived from an EMBL/GenBank/DDBJ whole genome shotgun (WGS) entry which is preliminary data.</text>
</comment>
<evidence type="ECO:0000256" key="5">
    <source>
        <dbReference type="ARBA" id="ARBA00023295"/>
    </source>
</evidence>
<accession>A0AAN7PEX2</accession>
<keyword evidence="3" id="KW-0378">Hydrolase</keyword>
<evidence type="ECO:0000256" key="6">
    <source>
        <dbReference type="RuleBase" id="RU003690"/>
    </source>
</evidence>
<evidence type="ECO:0000256" key="1">
    <source>
        <dbReference type="ARBA" id="ARBA00010838"/>
    </source>
</evidence>
<comment type="subunit">
    <text evidence="2">Homodimer.</text>
</comment>
<evidence type="ECO:0000256" key="2">
    <source>
        <dbReference type="ARBA" id="ARBA00011738"/>
    </source>
</evidence>
<reference evidence="8" key="1">
    <citation type="submission" date="2023-01" db="EMBL/GenBank/DDBJ databases">
        <title>Key to firefly adult light organ development and bioluminescence: homeobox transcription factors regulate luciferase expression and transportation to peroxisome.</title>
        <authorList>
            <person name="Fu X."/>
        </authorList>
    </citation>
    <scope>NUCLEOTIDE SEQUENCE [LARGE SCALE GENOMIC DNA]</scope>
</reference>
<dbReference type="Proteomes" id="UP001353858">
    <property type="component" value="Unassembled WGS sequence"/>
</dbReference>
<dbReference type="PANTHER" id="PTHR10353">
    <property type="entry name" value="GLYCOSYL HYDROLASE"/>
    <property type="match status" value="1"/>
</dbReference>